<dbReference type="InterPro" id="IPR013604">
    <property type="entry name" value="7TM_chemorcpt"/>
</dbReference>
<dbReference type="Pfam" id="PF08395">
    <property type="entry name" value="7tm_7"/>
    <property type="match status" value="1"/>
</dbReference>
<feature type="transmembrane region" description="Helical" evidence="8">
    <location>
        <begin position="322"/>
        <end position="342"/>
    </location>
</feature>
<dbReference type="PANTHER" id="PTHR21143">
    <property type="entry name" value="INVERTEBRATE GUSTATORY RECEPTOR"/>
    <property type="match status" value="1"/>
</dbReference>
<name>A0ABD0SE42_LOXSC</name>
<evidence type="ECO:0000313" key="10">
    <source>
        <dbReference type="Proteomes" id="UP001549921"/>
    </source>
</evidence>
<evidence type="ECO:0000256" key="7">
    <source>
        <dbReference type="ARBA" id="ARBA00023224"/>
    </source>
</evidence>
<comment type="caution">
    <text evidence="8">Lacks conserved residue(s) required for the propagation of feature annotation.</text>
</comment>
<keyword evidence="7 8" id="KW-0807">Transducer</keyword>
<feature type="transmembrane region" description="Helical" evidence="8">
    <location>
        <begin position="100"/>
        <end position="121"/>
    </location>
</feature>
<organism evidence="9 10">
    <name type="scientific">Loxostege sticticalis</name>
    <name type="common">Beet webworm moth</name>
    <dbReference type="NCBI Taxonomy" id="481309"/>
    <lineage>
        <taxon>Eukaryota</taxon>
        <taxon>Metazoa</taxon>
        <taxon>Ecdysozoa</taxon>
        <taxon>Arthropoda</taxon>
        <taxon>Hexapoda</taxon>
        <taxon>Insecta</taxon>
        <taxon>Pterygota</taxon>
        <taxon>Neoptera</taxon>
        <taxon>Endopterygota</taxon>
        <taxon>Lepidoptera</taxon>
        <taxon>Glossata</taxon>
        <taxon>Ditrysia</taxon>
        <taxon>Pyraloidea</taxon>
        <taxon>Crambidae</taxon>
        <taxon>Pyraustinae</taxon>
        <taxon>Loxostege</taxon>
    </lineage>
</organism>
<evidence type="ECO:0000256" key="8">
    <source>
        <dbReference type="RuleBase" id="RU363108"/>
    </source>
</evidence>
<dbReference type="AlphaFoldDB" id="A0ABD0SE42"/>
<comment type="function">
    <text evidence="8">Gustatory receptor which mediates acceptance or avoidance behavior, depending on its substrates.</text>
</comment>
<dbReference type="EMBL" id="JBEDNZ010000022">
    <property type="protein sequence ID" value="KAL0818100.1"/>
    <property type="molecule type" value="Genomic_DNA"/>
</dbReference>
<keyword evidence="6 8" id="KW-0675">Receptor</keyword>
<evidence type="ECO:0000313" key="9">
    <source>
        <dbReference type="EMBL" id="KAL0818100.1"/>
    </source>
</evidence>
<accession>A0ABD0SE42</accession>
<comment type="subcellular location">
    <subcellularLocation>
        <location evidence="1 8">Cell membrane</location>
        <topology evidence="1 8">Multi-pass membrane protein</topology>
    </subcellularLocation>
</comment>
<dbReference type="PANTHER" id="PTHR21143:SF123">
    <property type="entry name" value="GUSTATORY RECEPTOR FOR SUGAR TASTE 43A-RELATED"/>
    <property type="match status" value="1"/>
</dbReference>
<keyword evidence="5 8" id="KW-0472">Membrane</keyword>
<feature type="transmembrane region" description="Helical" evidence="8">
    <location>
        <begin position="213"/>
        <end position="236"/>
    </location>
</feature>
<reference evidence="9 10" key="1">
    <citation type="submission" date="2024-06" db="EMBL/GenBank/DDBJ databases">
        <title>A chromosome-level genome assembly of beet webworm, Loxostege sticticalis.</title>
        <authorList>
            <person name="Zhang Y."/>
        </authorList>
    </citation>
    <scope>NUCLEOTIDE SEQUENCE [LARGE SCALE GENOMIC DNA]</scope>
    <source>
        <strain evidence="9">AQ028</strain>
        <tissue evidence="9">Male pupae</tissue>
    </source>
</reference>
<evidence type="ECO:0000256" key="1">
    <source>
        <dbReference type="ARBA" id="ARBA00004651"/>
    </source>
</evidence>
<feature type="transmembrane region" description="Helical" evidence="8">
    <location>
        <begin position="242"/>
        <end position="263"/>
    </location>
</feature>
<gene>
    <name evidence="9" type="ORF">ABMA28_008630</name>
</gene>
<protein>
    <recommendedName>
        <fullName evidence="8">Gustatory receptor</fullName>
    </recommendedName>
</protein>
<evidence type="ECO:0000256" key="6">
    <source>
        <dbReference type="ARBA" id="ARBA00023170"/>
    </source>
</evidence>
<evidence type="ECO:0000256" key="5">
    <source>
        <dbReference type="ARBA" id="ARBA00023136"/>
    </source>
</evidence>
<feature type="transmembrane region" description="Helical" evidence="8">
    <location>
        <begin position="76"/>
        <end position="94"/>
    </location>
</feature>
<evidence type="ECO:0000256" key="2">
    <source>
        <dbReference type="ARBA" id="ARBA00022475"/>
    </source>
</evidence>
<comment type="similarity">
    <text evidence="8">Belongs to the insect chemoreceptor superfamily. Gustatory receptor (GR) family.</text>
</comment>
<sequence>MSTQYQFYSRNNLTRASQKNMYSKKLKKLKPFLLKGNAIGQAECSMSGALALAFRMSQIVGIAPVRFDGGRVRMSRALIILSCMVGTVWPRITYFYTGYYYAYTTLFFTVMQFIICAHEIYRTMRSLNILLEEVAQAASLKKTKIPNPFVGINVVQMKALNKITDSLSVNDSVYPGITKSSKTAHETIRHLSLMYSSACEAVRQLNDCFAPELLALLMSFLLHLVVTPYNCIANISGGKINMQLLTMQLLWCSIHFVSLIVMVEPCHITQREMGRTNFLVSQLMLQNTDELVTNELNVFGRYLYLNDVVYSPMGICVLSRSLVASILASVTTYLVIMMQFQATENIVYHG</sequence>
<dbReference type="Proteomes" id="UP001549921">
    <property type="component" value="Unassembled WGS sequence"/>
</dbReference>
<evidence type="ECO:0000256" key="3">
    <source>
        <dbReference type="ARBA" id="ARBA00022692"/>
    </source>
</evidence>
<dbReference type="GO" id="GO:0007165">
    <property type="term" value="P:signal transduction"/>
    <property type="evidence" value="ECO:0007669"/>
    <property type="project" value="UniProtKB-KW"/>
</dbReference>
<comment type="caution">
    <text evidence="9">The sequence shown here is derived from an EMBL/GenBank/DDBJ whole genome shotgun (WGS) entry which is preliminary data.</text>
</comment>
<keyword evidence="3 8" id="KW-0812">Transmembrane</keyword>
<proteinExistence type="inferred from homology"/>
<evidence type="ECO:0000256" key="4">
    <source>
        <dbReference type="ARBA" id="ARBA00022989"/>
    </source>
</evidence>
<keyword evidence="4 8" id="KW-1133">Transmembrane helix</keyword>
<dbReference type="GO" id="GO:0005886">
    <property type="term" value="C:plasma membrane"/>
    <property type="evidence" value="ECO:0007669"/>
    <property type="project" value="UniProtKB-SubCell"/>
</dbReference>
<keyword evidence="2 8" id="KW-1003">Cell membrane</keyword>